<dbReference type="PANTHER" id="PTHR36507:SF1">
    <property type="entry name" value="BLL1555 PROTEIN"/>
    <property type="match status" value="1"/>
</dbReference>
<keyword evidence="2" id="KW-0812">Transmembrane</keyword>
<organism evidence="3 4">
    <name type="scientific">candidate division CPR2 bacterium GW2011_GWC1_41_48</name>
    <dbReference type="NCBI Taxonomy" id="1618344"/>
    <lineage>
        <taxon>Bacteria</taxon>
        <taxon>Bacteria division CPR2</taxon>
    </lineage>
</organism>
<protein>
    <submittedName>
        <fullName evidence="3">Blue (Type 1) copper domain protein</fullName>
    </submittedName>
</protein>
<reference evidence="3 4" key="1">
    <citation type="journal article" date="2015" name="Nature">
        <title>rRNA introns, odd ribosomes, and small enigmatic genomes across a large radiation of phyla.</title>
        <authorList>
            <person name="Brown C.T."/>
            <person name="Hug L.A."/>
            <person name="Thomas B.C."/>
            <person name="Sharon I."/>
            <person name="Castelle C.J."/>
            <person name="Singh A."/>
            <person name="Wilkins M.J."/>
            <person name="Williams K.H."/>
            <person name="Banfield J.F."/>
        </authorList>
    </citation>
    <scope>NUCLEOTIDE SEQUENCE [LARGE SCALE GENOMIC DNA]</scope>
</reference>
<feature type="region of interest" description="Disordered" evidence="1">
    <location>
        <begin position="36"/>
        <end position="78"/>
    </location>
</feature>
<dbReference type="AlphaFoldDB" id="A0A0G0W9X8"/>
<dbReference type="Gene3D" id="2.60.40.420">
    <property type="entry name" value="Cupredoxins - blue copper proteins"/>
    <property type="match status" value="1"/>
</dbReference>
<name>A0A0G0W9X8_UNCC2</name>
<evidence type="ECO:0000313" key="4">
    <source>
        <dbReference type="Proteomes" id="UP000033869"/>
    </source>
</evidence>
<evidence type="ECO:0000256" key="1">
    <source>
        <dbReference type="SAM" id="MobiDB-lite"/>
    </source>
</evidence>
<dbReference type="EMBL" id="LCBL01000001">
    <property type="protein sequence ID" value="KKS09814.1"/>
    <property type="molecule type" value="Genomic_DNA"/>
</dbReference>
<dbReference type="SUPFAM" id="SSF49503">
    <property type="entry name" value="Cupredoxins"/>
    <property type="match status" value="1"/>
</dbReference>
<dbReference type="InterPro" id="IPR052721">
    <property type="entry name" value="ET_Amicyanin"/>
</dbReference>
<accession>A0A0G0W9X8</accession>
<keyword evidence="2" id="KW-1133">Transmembrane helix</keyword>
<dbReference type="InterPro" id="IPR008972">
    <property type="entry name" value="Cupredoxin"/>
</dbReference>
<evidence type="ECO:0000256" key="2">
    <source>
        <dbReference type="SAM" id="Phobius"/>
    </source>
</evidence>
<evidence type="ECO:0000313" key="3">
    <source>
        <dbReference type="EMBL" id="KKS09814.1"/>
    </source>
</evidence>
<comment type="caution">
    <text evidence="3">The sequence shown here is derived from an EMBL/GenBank/DDBJ whole genome shotgun (WGS) entry which is preliminary data.</text>
</comment>
<feature type="compositionally biased region" description="Basic and acidic residues" evidence="1">
    <location>
        <begin position="51"/>
        <end position="60"/>
    </location>
</feature>
<keyword evidence="2" id="KW-0472">Membrane</keyword>
<proteinExistence type="predicted"/>
<sequence>MNRKMTLIVIGGLFILGVFIYINNLKSKKYPDLNLGSGAEEQEKTSAPSETPRHTEEPKTSRGGTTKVKLSLSPNQNTKISITTNGELTLNNNDGEQHSIISDHPKLNGNVINPGDSLKVVFSETGEFEYYCKNHPEENGKIIVK</sequence>
<feature type="transmembrane region" description="Helical" evidence="2">
    <location>
        <begin position="6"/>
        <end position="25"/>
    </location>
</feature>
<dbReference type="PANTHER" id="PTHR36507">
    <property type="entry name" value="BLL1555 PROTEIN"/>
    <property type="match status" value="1"/>
</dbReference>
<dbReference type="Proteomes" id="UP000033869">
    <property type="component" value="Unassembled WGS sequence"/>
</dbReference>
<gene>
    <name evidence="3" type="ORF">UU65_C0001G0219</name>
</gene>